<dbReference type="SMART" id="SM00283">
    <property type="entry name" value="MA"/>
    <property type="match status" value="1"/>
</dbReference>
<dbReference type="EMBL" id="CP014334">
    <property type="protein sequence ID" value="AMW33150.1"/>
    <property type="molecule type" value="Genomic_DNA"/>
</dbReference>
<dbReference type="GO" id="GO:0016020">
    <property type="term" value="C:membrane"/>
    <property type="evidence" value="ECO:0007669"/>
    <property type="project" value="InterPro"/>
</dbReference>
<dbReference type="Gene3D" id="1.10.287.950">
    <property type="entry name" value="Methyl-accepting chemotaxis protein"/>
    <property type="match status" value="1"/>
</dbReference>
<feature type="transmembrane region" description="Helical" evidence="4">
    <location>
        <begin position="12"/>
        <end position="31"/>
    </location>
</feature>
<dbReference type="Pfam" id="PF13682">
    <property type="entry name" value="CZB"/>
    <property type="match status" value="1"/>
</dbReference>
<feature type="domain" description="Methyl-accepting transducer" evidence="5">
    <location>
        <begin position="368"/>
        <end position="604"/>
    </location>
</feature>
<dbReference type="PROSITE" id="PS50111">
    <property type="entry name" value="CHEMOTAXIS_TRANSDUC_2"/>
    <property type="match status" value="1"/>
</dbReference>
<keyword evidence="4" id="KW-1133">Transmembrane helix</keyword>
<dbReference type="InterPro" id="IPR003660">
    <property type="entry name" value="HAMP_dom"/>
</dbReference>
<evidence type="ECO:0000256" key="2">
    <source>
        <dbReference type="ARBA" id="ARBA00029447"/>
    </source>
</evidence>
<organism evidence="7 8">
    <name type="scientific">Fervidobacterium islandicum</name>
    <dbReference type="NCBI Taxonomy" id="2423"/>
    <lineage>
        <taxon>Bacteria</taxon>
        <taxon>Thermotogati</taxon>
        <taxon>Thermotogota</taxon>
        <taxon>Thermotogae</taxon>
        <taxon>Thermotogales</taxon>
        <taxon>Fervidobacteriaceae</taxon>
        <taxon>Fervidobacterium</taxon>
    </lineage>
</organism>
<dbReference type="Pfam" id="PF00672">
    <property type="entry name" value="HAMP"/>
    <property type="match status" value="1"/>
</dbReference>
<dbReference type="Gene3D" id="1.20.120.30">
    <property type="entry name" value="Aspartate receptor, ligand-binding domain"/>
    <property type="match status" value="1"/>
</dbReference>
<feature type="domain" description="HAMP" evidence="6">
    <location>
        <begin position="297"/>
        <end position="349"/>
    </location>
</feature>
<evidence type="ECO:0000256" key="4">
    <source>
        <dbReference type="SAM" id="Phobius"/>
    </source>
</evidence>
<accession>A0AAI8CKN9</accession>
<evidence type="ECO:0000313" key="7">
    <source>
        <dbReference type="EMBL" id="AMW33150.1"/>
    </source>
</evidence>
<dbReference type="SMART" id="SM00304">
    <property type="entry name" value="HAMP"/>
    <property type="match status" value="1"/>
</dbReference>
<evidence type="ECO:0000313" key="8">
    <source>
        <dbReference type="Proteomes" id="UP000093740"/>
    </source>
</evidence>
<dbReference type="InterPro" id="IPR004089">
    <property type="entry name" value="MCPsignal_dom"/>
</dbReference>
<evidence type="ECO:0000259" key="6">
    <source>
        <dbReference type="PROSITE" id="PS50885"/>
    </source>
</evidence>
<keyword evidence="4" id="KW-0812">Transmembrane</keyword>
<dbReference type="InterPro" id="IPR029151">
    <property type="entry name" value="Sensor-like_sf"/>
</dbReference>
<dbReference type="Pfam" id="PF00015">
    <property type="entry name" value="MCPsignal"/>
    <property type="match status" value="1"/>
</dbReference>
<dbReference type="KEGG" id="fia:NA23_07775"/>
<dbReference type="PANTHER" id="PTHR32089:SF112">
    <property type="entry name" value="LYSOZYME-LIKE PROTEIN-RELATED"/>
    <property type="match status" value="1"/>
</dbReference>
<dbReference type="PROSITE" id="PS50885">
    <property type="entry name" value="HAMP"/>
    <property type="match status" value="1"/>
</dbReference>
<evidence type="ECO:0000259" key="5">
    <source>
        <dbReference type="PROSITE" id="PS50111"/>
    </source>
</evidence>
<dbReference type="SUPFAM" id="SSF58104">
    <property type="entry name" value="Methyl-accepting chemotaxis protein (MCP) signaling domain"/>
    <property type="match status" value="1"/>
</dbReference>
<dbReference type="Gene3D" id="3.30.450.20">
    <property type="entry name" value="PAS domain"/>
    <property type="match status" value="1"/>
</dbReference>
<dbReference type="Proteomes" id="UP000093740">
    <property type="component" value="Chromosome"/>
</dbReference>
<evidence type="ECO:0000256" key="1">
    <source>
        <dbReference type="ARBA" id="ARBA00023224"/>
    </source>
</evidence>
<reference evidence="7 8" key="1">
    <citation type="journal article" date="2015" name="Stand. Genomic Sci.">
        <title>Genome sequence of a native-feather degrading extremely thermophilic Eubacterium, Fervidobacterium islandicum AW-1.</title>
        <authorList>
            <person name="Lee Y.J."/>
            <person name="Jeong H."/>
            <person name="Park G.S."/>
            <person name="Kwak Y."/>
            <person name="Lee S.J."/>
            <person name="Lee S.J."/>
            <person name="Park M.K."/>
            <person name="Kim J.Y."/>
            <person name="Kang H.K."/>
            <person name="Shin J.H."/>
            <person name="Lee D.W."/>
        </authorList>
    </citation>
    <scope>NUCLEOTIDE SEQUENCE [LARGE SCALE GENOMIC DNA]</scope>
    <source>
        <strain evidence="7 8">AW-1</strain>
    </source>
</reference>
<protein>
    <submittedName>
        <fullName evidence="7">Methyl-accepting chemotaxis protein</fullName>
    </submittedName>
</protein>
<gene>
    <name evidence="7" type="ORF">NA23_07775</name>
</gene>
<keyword evidence="8" id="KW-1185">Reference proteome</keyword>
<keyword evidence="4" id="KW-0472">Membrane</keyword>
<dbReference type="InterPro" id="IPR025991">
    <property type="entry name" value="Chemoreceptor_zinc-bind_dom"/>
</dbReference>
<dbReference type="SUPFAM" id="SSF103190">
    <property type="entry name" value="Sensory domain-like"/>
    <property type="match status" value="1"/>
</dbReference>
<feature type="transmembrane region" description="Helical" evidence="4">
    <location>
        <begin position="278"/>
        <end position="299"/>
    </location>
</feature>
<proteinExistence type="inferred from homology"/>
<sequence length="771" mass="85651">MLSLKLKYLPLILSVILVVGFVVVFFVNNFFSNAVQKVWIKTSDESAKHSIEHVLEGYETLLNSHLERIIKDGEVISLFKSGNREELYNGLKDYYQDLLKYNVEIMQFTQPDNKSFLRMHKPESFGDDLSFRKTITKVNTTKQKVTAVEPGRSGVAFRVLAPIFDNNEYLGLLELGVNLDDEFLKKFSNMNELVLLADDKGKLEKPQFVRLPGKGEIASEIDLSKFIKDENYYEIKNGHLYLSTHFRGVDGETVAILLSKVPLTEAVNLSTRAKVISAVLELTVLIILIIVTILFVGSIQKQVNILKSALKDVEKGDLTVKLASSSQNEIGEAVSSVSQAIEKLRASFVNVADGFVNINTSISGFSMISEKFEELAKQVEKIVERVNSSVQTVSAATEETTSGVEEISAAAQNVAESAQEISTLTNSTFEQIESSMNSIKELVSKIDETIASSEHSLEMTNSLVAYSSQIQTIVDTINSIAEQTNLLALNAAIEAARAGEAGRGFAVVADEIRKLAEESKKSTSDIQNILKNIKEGVEQVDQVVRSNAQKLSASRDSVNRAQETFEKIYNMSQNINLKAQSLAAASQEQNASLEEISSAVQDVTNRVNEIAHSMMELTRAMTGIVDMVPEIQSADKQVEDTVLKVAASIKNNFRLFTKDDYQTLIDNALKDHKDWLGKLRDSVRTGKPVRLQFNPHRCAFGTMYDFLVAPKGQEDKWTQIDKLHHDVHTLGKQVMDLINSGKLSEAEKLFREVESVANKIISTLEEIKSSL</sequence>
<name>A0AAI8CKN9_FERIS</name>
<dbReference type="Pfam" id="PF14827">
    <property type="entry name" value="dCache_3"/>
    <property type="match status" value="1"/>
</dbReference>
<dbReference type="AlphaFoldDB" id="A0AAI8CKN9"/>
<dbReference type="GO" id="GO:0007165">
    <property type="term" value="P:signal transduction"/>
    <property type="evidence" value="ECO:0007669"/>
    <property type="project" value="UniProtKB-KW"/>
</dbReference>
<dbReference type="CDD" id="cd11386">
    <property type="entry name" value="MCP_signal"/>
    <property type="match status" value="1"/>
</dbReference>
<evidence type="ECO:0000256" key="3">
    <source>
        <dbReference type="PROSITE-ProRule" id="PRU00284"/>
    </source>
</evidence>
<dbReference type="RefSeq" id="WP_033192128.1">
    <property type="nucleotide sequence ID" value="NZ_CP014334.2"/>
</dbReference>
<keyword evidence="1 3" id="KW-0807">Transducer</keyword>
<dbReference type="PANTHER" id="PTHR32089">
    <property type="entry name" value="METHYL-ACCEPTING CHEMOTAXIS PROTEIN MCPB"/>
    <property type="match status" value="1"/>
</dbReference>
<dbReference type="Gene3D" id="6.10.340.10">
    <property type="match status" value="1"/>
</dbReference>
<comment type="similarity">
    <text evidence="2">Belongs to the methyl-accepting chemotaxis (MCP) protein family.</text>
</comment>
<dbReference type="InterPro" id="IPR029150">
    <property type="entry name" value="dCache_3"/>
</dbReference>